<proteinExistence type="predicted"/>
<reference evidence="4 5" key="1">
    <citation type="submission" date="2018-05" db="EMBL/GenBank/DDBJ databases">
        <title>Kangiella spongicola genome sequence.</title>
        <authorList>
            <person name="Maclea K.S."/>
            <person name="Goen A.E."/>
            <person name="Kelley C."/>
            <person name="Underriner A."/>
            <person name="Silverwood T."/>
            <person name="Trachtenberg A.M."/>
        </authorList>
    </citation>
    <scope>NUCLEOTIDE SEQUENCE [LARGE SCALE GENOMIC DNA]</scope>
    <source>
        <strain evidence="4 5">ATCC BAA-2076</strain>
    </source>
</reference>
<evidence type="ECO:0000256" key="1">
    <source>
        <dbReference type="ARBA" id="ARBA00022723"/>
    </source>
</evidence>
<name>A0A318D6H1_9GAMM</name>
<keyword evidence="5" id="KW-1185">Reference proteome</keyword>
<dbReference type="InterPro" id="IPR039461">
    <property type="entry name" value="Peptidase_M49"/>
</dbReference>
<dbReference type="Proteomes" id="UP000247689">
    <property type="component" value="Unassembled WGS sequence"/>
</dbReference>
<evidence type="ECO:0000313" key="4">
    <source>
        <dbReference type="EMBL" id="PXF64431.1"/>
    </source>
</evidence>
<keyword evidence="1" id="KW-0479">Metal-binding</keyword>
<protein>
    <submittedName>
        <fullName evidence="4">NUDIX hydrolase</fullName>
    </submittedName>
</protein>
<evidence type="ECO:0000313" key="5">
    <source>
        <dbReference type="Proteomes" id="UP000247689"/>
    </source>
</evidence>
<dbReference type="PANTHER" id="PTHR23422:SF9">
    <property type="entry name" value="ZN-DEPENDENT HYDROLASE"/>
    <property type="match status" value="1"/>
</dbReference>
<feature type="chain" id="PRO_5016443855" evidence="3">
    <location>
        <begin position="25"/>
        <end position="600"/>
    </location>
</feature>
<keyword evidence="3" id="KW-0732">Signal</keyword>
<comment type="caution">
    <text evidence="4">The sequence shown here is derived from an EMBL/GenBank/DDBJ whole genome shotgun (WGS) entry which is preliminary data.</text>
</comment>
<dbReference type="AlphaFoldDB" id="A0A318D6H1"/>
<feature type="signal peptide" evidence="3">
    <location>
        <begin position="1"/>
        <end position="24"/>
    </location>
</feature>
<evidence type="ECO:0000256" key="2">
    <source>
        <dbReference type="ARBA" id="ARBA00022801"/>
    </source>
</evidence>
<dbReference type="GO" id="GO:0046872">
    <property type="term" value="F:metal ion binding"/>
    <property type="evidence" value="ECO:0007669"/>
    <property type="project" value="UniProtKB-KW"/>
</dbReference>
<dbReference type="GO" id="GO:0008239">
    <property type="term" value="F:dipeptidyl-peptidase activity"/>
    <property type="evidence" value="ECO:0007669"/>
    <property type="project" value="TreeGrafter"/>
</dbReference>
<gene>
    <name evidence="4" type="ORF">DL796_04635</name>
</gene>
<evidence type="ECO:0000256" key="3">
    <source>
        <dbReference type="SAM" id="SignalP"/>
    </source>
</evidence>
<dbReference type="EMBL" id="QICH01000001">
    <property type="protein sequence ID" value="PXF64431.1"/>
    <property type="molecule type" value="Genomic_DNA"/>
</dbReference>
<sequence length="600" mass="67596">MKMNSKIAIVALLTVALSPSLTYATKTTPTKETSILSEAQVDSILEDSMKIHFAPDISHLSQTERKTLDYLVQTGHILHDLYLNAQHKDALQQKAALQELAAKGNKDAEKRLTLYRIFKGPIATTPDNKRVPFVAADKPGPGKNRYAWGLTKEKLDAFLKEYPQLEADIFDLRSLVRANTPDNIKKDLAALTKYPVLDTLHPLLKEKLEQAKNNPQQRLYAVPYSVAYADDIMQAYELLQKASRTIAPTDKDFADYLANRSRDLLSDDYESGDASWVTGSFGNLNAQIGSYETYDDALLGVKSAFSMSILIKDRERSAKLANSISDLQEIENSLPYEHHKNVRSDIPIGVYHVYADFGQARGTNTASILPNESRFARKYGRIILMRYNVLTNPTIVTSAKTIWKTVVAEPFANDLTGQSNYIRTMWHEIGHYMGPSLDKQGRTLDVAMQDNANLLEEMKSDLVSLHSAAFLHDKGVHDDATLRSVYAGGIMRTLQRVKPRRSQPYQTMQLMTFNFFREQGVISFVADSGLSIDYEKYPQAVTKLLAKLLDIQYQGDKQAADDFIEQYSQWDESVHGAIAKRISDTKQPRYRIVSYEALGE</sequence>
<dbReference type="GO" id="GO:0005737">
    <property type="term" value="C:cytoplasm"/>
    <property type="evidence" value="ECO:0007669"/>
    <property type="project" value="TreeGrafter"/>
</dbReference>
<organism evidence="4 5">
    <name type="scientific">Kangiella spongicola</name>
    <dbReference type="NCBI Taxonomy" id="796379"/>
    <lineage>
        <taxon>Bacteria</taxon>
        <taxon>Pseudomonadati</taxon>
        <taxon>Pseudomonadota</taxon>
        <taxon>Gammaproteobacteria</taxon>
        <taxon>Kangiellales</taxon>
        <taxon>Kangiellaceae</taxon>
        <taxon>Kangiella</taxon>
    </lineage>
</organism>
<accession>A0A318D6H1</accession>
<keyword evidence="2 4" id="KW-0378">Hydrolase</keyword>
<dbReference type="PANTHER" id="PTHR23422">
    <property type="entry name" value="DIPEPTIDYL PEPTIDASE III-RELATED"/>
    <property type="match status" value="1"/>
</dbReference>